<dbReference type="AlphaFoldDB" id="A0AAD4JNM3"/>
<accession>A0AAD4JNM3</accession>
<evidence type="ECO:0000256" key="2">
    <source>
        <dbReference type="SAM" id="SignalP"/>
    </source>
</evidence>
<gene>
    <name evidence="3" type="ORF">C2S53_001164</name>
</gene>
<keyword evidence="2" id="KW-0732">Signal</keyword>
<keyword evidence="4" id="KW-1185">Reference proteome</keyword>
<sequence length="80" mass="8894">MKSNLSVIATLLLALVLILHSNVQRAEAARSLLTKTRTLSSQSSQGLHVKEKNPYKKEKSSFRRVPPSRSNPTQNKSKPP</sequence>
<feature type="chain" id="PRO_5042094846" evidence="2">
    <location>
        <begin position="29"/>
        <end position="80"/>
    </location>
</feature>
<feature type="compositionally biased region" description="Basic and acidic residues" evidence="1">
    <location>
        <begin position="48"/>
        <end position="61"/>
    </location>
</feature>
<proteinExistence type="predicted"/>
<protein>
    <submittedName>
        <fullName evidence="3">Uncharacterized protein</fullName>
    </submittedName>
</protein>
<feature type="compositionally biased region" description="Polar residues" evidence="1">
    <location>
        <begin position="68"/>
        <end position="80"/>
    </location>
</feature>
<feature type="region of interest" description="Disordered" evidence="1">
    <location>
        <begin position="36"/>
        <end position="80"/>
    </location>
</feature>
<feature type="compositionally biased region" description="Polar residues" evidence="1">
    <location>
        <begin position="36"/>
        <end position="46"/>
    </location>
</feature>
<comment type="caution">
    <text evidence="3">The sequence shown here is derived from an EMBL/GenBank/DDBJ whole genome shotgun (WGS) entry which is preliminary data.</text>
</comment>
<evidence type="ECO:0000256" key="1">
    <source>
        <dbReference type="SAM" id="MobiDB-lite"/>
    </source>
</evidence>
<organism evidence="3 4">
    <name type="scientific">Perilla frutescens var. hirtella</name>
    <name type="common">Perilla citriodora</name>
    <name type="synonym">Perilla setoyensis</name>
    <dbReference type="NCBI Taxonomy" id="608512"/>
    <lineage>
        <taxon>Eukaryota</taxon>
        <taxon>Viridiplantae</taxon>
        <taxon>Streptophyta</taxon>
        <taxon>Embryophyta</taxon>
        <taxon>Tracheophyta</taxon>
        <taxon>Spermatophyta</taxon>
        <taxon>Magnoliopsida</taxon>
        <taxon>eudicotyledons</taxon>
        <taxon>Gunneridae</taxon>
        <taxon>Pentapetalae</taxon>
        <taxon>asterids</taxon>
        <taxon>lamiids</taxon>
        <taxon>Lamiales</taxon>
        <taxon>Lamiaceae</taxon>
        <taxon>Nepetoideae</taxon>
        <taxon>Elsholtzieae</taxon>
        <taxon>Perilla</taxon>
    </lineage>
</organism>
<dbReference type="EMBL" id="SDAM02000020">
    <property type="protein sequence ID" value="KAH6836298.1"/>
    <property type="molecule type" value="Genomic_DNA"/>
</dbReference>
<evidence type="ECO:0000313" key="4">
    <source>
        <dbReference type="Proteomes" id="UP001190926"/>
    </source>
</evidence>
<reference evidence="3 4" key="1">
    <citation type="journal article" date="2021" name="Nat. Commun.">
        <title>Incipient diploidization of the medicinal plant Perilla within 10,000 years.</title>
        <authorList>
            <person name="Zhang Y."/>
            <person name="Shen Q."/>
            <person name="Leng L."/>
            <person name="Zhang D."/>
            <person name="Chen S."/>
            <person name="Shi Y."/>
            <person name="Ning Z."/>
            <person name="Chen S."/>
        </authorList>
    </citation>
    <scope>NUCLEOTIDE SEQUENCE [LARGE SCALE GENOMIC DNA]</scope>
    <source>
        <strain evidence="4">cv. PC099</strain>
    </source>
</reference>
<dbReference type="Proteomes" id="UP001190926">
    <property type="component" value="Unassembled WGS sequence"/>
</dbReference>
<name>A0AAD4JNM3_PERFH</name>
<feature type="signal peptide" evidence="2">
    <location>
        <begin position="1"/>
        <end position="28"/>
    </location>
</feature>
<evidence type="ECO:0000313" key="3">
    <source>
        <dbReference type="EMBL" id="KAH6836298.1"/>
    </source>
</evidence>